<proteinExistence type="predicted"/>
<keyword evidence="2" id="KW-1185">Reference proteome</keyword>
<name>A0AAV5LT65_9ROSI</name>
<protein>
    <submittedName>
        <fullName evidence="1">Uncharacterized protein</fullName>
    </submittedName>
</protein>
<organism evidence="1 2">
    <name type="scientific">Rubroshorea leprosula</name>
    <dbReference type="NCBI Taxonomy" id="152421"/>
    <lineage>
        <taxon>Eukaryota</taxon>
        <taxon>Viridiplantae</taxon>
        <taxon>Streptophyta</taxon>
        <taxon>Embryophyta</taxon>
        <taxon>Tracheophyta</taxon>
        <taxon>Spermatophyta</taxon>
        <taxon>Magnoliopsida</taxon>
        <taxon>eudicotyledons</taxon>
        <taxon>Gunneridae</taxon>
        <taxon>Pentapetalae</taxon>
        <taxon>rosids</taxon>
        <taxon>malvids</taxon>
        <taxon>Malvales</taxon>
        <taxon>Dipterocarpaceae</taxon>
        <taxon>Rubroshorea</taxon>
    </lineage>
</organism>
<evidence type="ECO:0000313" key="1">
    <source>
        <dbReference type="EMBL" id="GKV40335.1"/>
    </source>
</evidence>
<comment type="caution">
    <text evidence="1">The sequence shown here is derived from an EMBL/GenBank/DDBJ whole genome shotgun (WGS) entry which is preliminary data.</text>
</comment>
<accession>A0AAV5LT65</accession>
<dbReference type="EMBL" id="BPVZ01000140">
    <property type="protein sequence ID" value="GKV40335.1"/>
    <property type="molecule type" value="Genomic_DNA"/>
</dbReference>
<dbReference type="AlphaFoldDB" id="A0AAV5LT65"/>
<evidence type="ECO:0000313" key="2">
    <source>
        <dbReference type="Proteomes" id="UP001054252"/>
    </source>
</evidence>
<dbReference type="Proteomes" id="UP001054252">
    <property type="component" value="Unassembled WGS sequence"/>
</dbReference>
<gene>
    <name evidence="1" type="ORF">SLEP1_g47994</name>
</gene>
<reference evidence="1 2" key="1">
    <citation type="journal article" date="2021" name="Commun. Biol.">
        <title>The genome of Shorea leprosula (Dipterocarpaceae) highlights the ecological relevance of drought in aseasonal tropical rainforests.</title>
        <authorList>
            <person name="Ng K.K.S."/>
            <person name="Kobayashi M.J."/>
            <person name="Fawcett J.A."/>
            <person name="Hatakeyama M."/>
            <person name="Paape T."/>
            <person name="Ng C.H."/>
            <person name="Ang C.C."/>
            <person name="Tnah L.H."/>
            <person name="Lee C.T."/>
            <person name="Nishiyama T."/>
            <person name="Sese J."/>
            <person name="O'Brien M.J."/>
            <person name="Copetti D."/>
            <person name="Mohd Noor M.I."/>
            <person name="Ong R.C."/>
            <person name="Putra M."/>
            <person name="Sireger I.Z."/>
            <person name="Indrioko S."/>
            <person name="Kosugi Y."/>
            <person name="Izuno A."/>
            <person name="Isagi Y."/>
            <person name="Lee S.L."/>
            <person name="Shimizu K.K."/>
        </authorList>
    </citation>
    <scope>NUCLEOTIDE SEQUENCE [LARGE SCALE GENOMIC DNA]</scope>
    <source>
        <strain evidence="1">214</strain>
    </source>
</reference>
<sequence>MTSARKPKTLIFAPEPCAATRIPRSGFLIPIRTSRFGFHQLVS</sequence>